<dbReference type="SUPFAM" id="SSF55073">
    <property type="entry name" value="Nucleotide cyclase"/>
    <property type="match status" value="1"/>
</dbReference>
<dbReference type="PANTHER" id="PTHR45138:SF9">
    <property type="entry name" value="DIGUANYLATE CYCLASE DGCM-RELATED"/>
    <property type="match status" value="1"/>
</dbReference>
<dbReference type="Pfam" id="PF00990">
    <property type="entry name" value="GGDEF"/>
    <property type="match status" value="1"/>
</dbReference>
<evidence type="ECO:0000256" key="1">
    <source>
        <dbReference type="SAM" id="MobiDB-lite"/>
    </source>
</evidence>
<gene>
    <name evidence="3" type="ORF">HKN21_02905</name>
</gene>
<proteinExistence type="predicted"/>
<dbReference type="InterPro" id="IPR029016">
    <property type="entry name" value="GAF-like_dom_sf"/>
</dbReference>
<evidence type="ECO:0000313" key="3">
    <source>
        <dbReference type="EMBL" id="NNF05689.1"/>
    </source>
</evidence>
<dbReference type="CDD" id="cd01949">
    <property type="entry name" value="GGDEF"/>
    <property type="match status" value="1"/>
</dbReference>
<name>A0A7Y2H158_UNCEI</name>
<dbReference type="AlphaFoldDB" id="A0A7Y2H158"/>
<dbReference type="InterPro" id="IPR050469">
    <property type="entry name" value="Diguanylate_Cyclase"/>
</dbReference>
<dbReference type="InterPro" id="IPR043128">
    <property type="entry name" value="Rev_trsase/Diguanyl_cyclase"/>
</dbReference>
<dbReference type="EMBL" id="JABDJR010000107">
    <property type="protein sequence ID" value="NNF05689.1"/>
    <property type="molecule type" value="Genomic_DNA"/>
</dbReference>
<comment type="caution">
    <text evidence="3">The sequence shown here is derived from an EMBL/GenBank/DDBJ whole genome shotgun (WGS) entry which is preliminary data.</text>
</comment>
<dbReference type="PROSITE" id="PS50887">
    <property type="entry name" value="GGDEF"/>
    <property type="match status" value="1"/>
</dbReference>
<evidence type="ECO:0000259" key="2">
    <source>
        <dbReference type="PROSITE" id="PS50887"/>
    </source>
</evidence>
<dbReference type="Proteomes" id="UP000547674">
    <property type="component" value="Unassembled WGS sequence"/>
</dbReference>
<dbReference type="GO" id="GO:0043709">
    <property type="term" value="P:cell adhesion involved in single-species biofilm formation"/>
    <property type="evidence" value="ECO:0007669"/>
    <property type="project" value="TreeGrafter"/>
</dbReference>
<feature type="region of interest" description="Disordered" evidence="1">
    <location>
        <begin position="1"/>
        <end position="39"/>
    </location>
</feature>
<sequence length="448" mass="48685">MTTAKKTAKAKTAKTKTAKTKTAKAKTAKTKPAKTKAATATKKTKGNPVAKLAQAKVDLLNELQDSGILETGMVEELELLGEGFDGLDVADGLTKSAQWDKRLTQSLQGFSKSGGDGRVSSKIQSLVTWQKNMNKWEPTVEGLTQAIESFKKVVPFTGATLYLRNQETSKVTPLVISGFQVDLISRIRFTEGSGFSSWVATRQKPVLYSELRKNEAPREDQVHSFMAVPIVVGGECLGVVNLGHSESGSFTQSTLRNLMVASGALAGLLQRFVALRQIAAREIVNPTTGLATAHYLSSRLSEEVVRCRELGYSMSLMVFKLNELNDFGQRFGEDYLERSLKEVGEIVRNWKRATELVGHTEDDRFVAVFPGAGSEKATQRARDLLLALQQHSFPRRKRVTVSCGISGYPTDAENPQELLSVADNALSSDFRAKTGGPSTLSAAAAPLP</sequence>
<accession>A0A7Y2H158</accession>
<dbReference type="GO" id="GO:0052621">
    <property type="term" value="F:diguanylate cyclase activity"/>
    <property type="evidence" value="ECO:0007669"/>
    <property type="project" value="TreeGrafter"/>
</dbReference>
<dbReference type="SUPFAM" id="SSF55781">
    <property type="entry name" value="GAF domain-like"/>
    <property type="match status" value="1"/>
</dbReference>
<dbReference type="InterPro" id="IPR000160">
    <property type="entry name" value="GGDEF_dom"/>
</dbReference>
<dbReference type="PANTHER" id="PTHR45138">
    <property type="entry name" value="REGULATORY COMPONENTS OF SENSORY TRANSDUCTION SYSTEM"/>
    <property type="match status" value="1"/>
</dbReference>
<evidence type="ECO:0000313" key="4">
    <source>
        <dbReference type="Proteomes" id="UP000547674"/>
    </source>
</evidence>
<dbReference type="SMART" id="SM00065">
    <property type="entry name" value="GAF"/>
    <property type="match status" value="1"/>
</dbReference>
<dbReference type="Gene3D" id="3.30.70.270">
    <property type="match status" value="1"/>
</dbReference>
<dbReference type="Pfam" id="PF13185">
    <property type="entry name" value="GAF_2"/>
    <property type="match status" value="1"/>
</dbReference>
<reference evidence="3 4" key="1">
    <citation type="submission" date="2020-03" db="EMBL/GenBank/DDBJ databases">
        <title>Metabolic flexibility allows generalist bacteria to become dominant in a frequently disturbed ecosystem.</title>
        <authorList>
            <person name="Chen Y.-J."/>
            <person name="Leung P.M."/>
            <person name="Bay S.K."/>
            <person name="Hugenholtz P."/>
            <person name="Kessler A.J."/>
            <person name="Shelley G."/>
            <person name="Waite D.W."/>
            <person name="Cook P.L."/>
            <person name="Greening C."/>
        </authorList>
    </citation>
    <scope>NUCLEOTIDE SEQUENCE [LARGE SCALE GENOMIC DNA]</scope>
    <source>
        <strain evidence="3">SS_bin_28</strain>
    </source>
</reference>
<dbReference type="GO" id="GO:0005886">
    <property type="term" value="C:plasma membrane"/>
    <property type="evidence" value="ECO:0007669"/>
    <property type="project" value="TreeGrafter"/>
</dbReference>
<dbReference type="InterPro" id="IPR003018">
    <property type="entry name" value="GAF"/>
</dbReference>
<dbReference type="NCBIfam" id="TIGR00254">
    <property type="entry name" value="GGDEF"/>
    <property type="match status" value="1"/>
</dbReference>
<dbReference type="InterPro" id="IPR029787">
    <property type="entry name" value="Nucleotide_cyclase"/>
</dbReference>
<feature type="domain" description="GGDEF" evidence="2">
    <location>
        <begin position="312"/>
        <end position="445"/>
    </location>
</feature>
<organism evidence="3 4">
    <name type="scientific">Eiseniibacteriota bacterium</name>
    <dbReference type="NCBI Taxonomy" id="2212470"/>
    <lineage>
        <taxon>Bacteria</taxon>
        <taxon>Candidatus Eiseniibacteriota</taxon>
    </lineage>
</organism>
<protein>
    <submittedName>
        <fullName evidence="3">Sensor domain-containing diguanylate cyclase</fullName>
    </submittedName>
</protein>
<feature type="compositionally biased region" description="Basic residues" evidence="1">
    <location>
        <begin position="1"/>
        <end position="34"/>
    </location>
</feature>
<dbReference type="GO" id="GO:1902201">
    <property type="term" value="P:negative regulation of bacterial-type flagellum-dependent cell motility"/>
    <property type="evidence" value="ECO:0007669"/>
    <property type="project" value="TreeGrafter"/>
</dbReference>
<dbReference type="SMART" id="SM00267">
    <property type="entry name" value="GGDEF"/>
    <property type="match status" value="1"/>
</dbReference>
<dbReference type="Gene3D" id="3.30.450.40">
    <property type="match status" value="1"/>
</dbReference>